<dbReference type="Proteomes" id="UP000613580">
    <property type="component" value="Unassembled WGS sequence"/>
</dbReference>
<keyword evidence="3" id="KW-1185">Reference proteome</keyword>
<evidence type="ECO:0000313" key="3">
    <source>
        <dbReference type="Proteomes" id="UP000613580"/>
    </source>
</evidence>
<dbReference type="AlphaFoldDB" id="A0A8H6TS39"/>
<reference evidence="2" key="1">
    <citation type="submission" date="2020-05" db="EMBL/GenBank/DDBJ databases">
        <title>Mycena genomes resolve the evolution of fungal bioluminescence.</title>
        <authorList>
            <person name="Tsai I.J."/>
        </authorList>
    </citation>
    <scope>NUCLEOTIDE SEQUENCE</scope>
    <source>
        <strain evidence="2">110903Hualien_Pintung</strain>
    </source>
</reference>
<protein>
    <submittedName>
        <fullName evidence="2">Uncharacterized protein</fullName>
    </submittedName>
</protein>
<evidence type="ECO:0000256" key="1">
    <source>
        <dbReference type="SAM" id="MobiDB-lite"/>
    </source>
</evidence>
<sequence length="418" mass="46591">MPSTKKAVVKRAGRHDLVLPNVTRVATRPQVPPRPKNPTNTGKRRTTRPLGGLWNGFHRIFVGAKPREGRGGDTVDLIPVWMAACIGCVEVFDANPDPTVGFVPIGDALVWHWSITEDVPDSYFHCALTCHAEASARAAHLLECPNATQYRYLAVQWELEQEQTKEKKEATKQAMALKLPSRDTSLAIIGEHFLLVFISHHDNEKAMMSAFPHYMLSWAEQNDVLQCLDLYDVMCGEVTYSILVEHVLSCPLASAEARDTAQFLDQNSTNLIELIGDDIPPRLNPMSADEEPQLEWGVETDDRGRRSYCDHKDNWGRGKSDGCRGARDVNRSSMESFIPQSVKYLLDDSGDLCFTDMHNTEQHYDAKPIHVSAALVSAALPFTKDVHNDLDPEIMLLSLVVVSPGEITAEPPMRPLSN</sequence>
<feature type="region of interest" description="Disordered" evidence="1">
    <location>
        <begin position="26"/>
        <end position="48"/>
    </location>
</feature>
<organism evidence="2 3">
    <name type="scientific">Mycena chlorophos</name>
    <name type="common">Agaric fungus</name>
    <name type="synonym">Agaricus chlorophos</name>
    <dbReference type="NCBI Taxonomy" id="658473"/>
    <lineage>
        <taxon>Eukaryota</taxon>
        <taxon>Fungi</taxon>
        <taxon>Dikarya</taxon>
        <taxon>Basidiomycota</taxon>
        <taxon>Agaricomycotina</taxon>
        <taxon>Agaricomycetes</taxon>
        <taxon>Agaricomycetidae</taxon>
        <taxon>Agaricales</taxon>
        <taxon>Marasmiineae</taxon>
        <taxon>Mycenaceae</taxon>
        <taxon>Mycena</taxon>
    </lineage>
</organism>
<evidence type="ECO:0000313" key="2">
    <source>
        <dbReference type="EMBL" id="KAF7320725.1"/>
    </source>
</evidence>
<accession>A0A8H6TS39</accession>
<proteinExistence type="predicted"/>
<gene>
    <name evidence="2" type="ORF">HMN09_00158300</name>
</gene>
<comment type="caution">
    <text evidence="2">The sequence shown here is derived from an EMBL/GenBank/DDBJ whole genome shotgun (WGS) entry which is preliminary data.</text>
</comment>
<dbReference type="EMBL" id="JACAZE010000002">
    <property type="protein sequence ID" value="KAF7320725.1"/>
    <property type="molecule type" value="Genomic_DNA"/>
</dbReference>
<name>A0A8H6TS39_MYCCL</name>